<reference evidence="2" key="1">
    <citation type="submission" date="2020-10" db="EMBL/GenBank/DDBJ databases">
        <authorList>
            <person name="Gilroy R."/>
        </authorList>
    </citation>
    <scope>NUCLEOTIDE SEQUENCE</scope>
    <source>
        <strain evidence="2">10192</strain>
    </source>
</reference>
<evidence type="ECO:0000313" key="3">
    <source>
        <dbReference type="Proteomes" id="UP000823632"/>
    </source>
</evidence>
<sequence>MKKVILLILLGLLMCNSCLARENVSFVYINGSNNNDEKMKTWFEKGVAKLHPVMKENFEKYTADTFLKNGEVTINENPVIFFWGDKSRTDLEFVEKQLDLSKALSPTIAYKVRSII</sequence>
<organism evidence="2 3">
    <name type="scientific">Candidatus Scatousia excrementipullorum</name>
    <dbReference type="NCBI Taxonomy" id="2840936"/>
    <lineage>
        <taxon>Bacteria</taxon>
        <taxon>Candidatus Scatousia</taxon>
    </lineage>
</organism>
<feature type="signal peptide" evidence="1">
    <location>
        <begin position="1"/>
        <end position="20"/>
    </location>
</feature>
<evidence type="ECO:0000256" key="1">
    <source>
        <dbReference type="SAM" id="SignalP"/>
    </source>
</evidence>
<feature type="non-terminal residue" evidence="2">
    <location>
        <position position="116"/>
    </location>
</feature>
<accession>A0A9D9H0D3</accession>
<gene>
    <name evidence="2" type="ORF">IAC76_09230</name>
</gene>
<proteinExistence type="predicted"/>
<dbReference type="Proteomes" id="UP000823632">
    <property type="component" value="Unassembled WGS sequence"/>
</dbReference>
<name>A0A9D9H0D3_9BACT</name>
<evidence type="ECO:0000313" key="2">
    <source>
        <dbReference type="EMBL" id="MBO8431554.1"/>
    </source>
</evidence>
<protein>
    <submittedName>
        <fullName evidence="2">Uncharacterized protein</fullName>
    </submittedName>
</protein>
<dbReference type="AlphaFoldDB" id="A0A9D9H0D3"/>
<dbReference type="EMBL" id="JADIND010000203">
    <property type="protein sequence ID" value="MBO8431554.1"/>
    <property type="molecule type" value="Genomic_DNA"/>
</dbReference>
<feature type="chain" id="PRO_5038891927" evidence="1">
    <location>
        <begin position="21"/>
        <end position="116"/>
    </location>
</feature>
<keyword evidence="1" id="KW-0732">Signal</keyword>
<comment type="caution">
    <text evidence="2">The sequence shown here is derived from an EMBL/GenBank/DDBJ whole genome shotgun (WGS) entry which is preliminary data.</text>
</comment>
<reference evidence="2" key="2">
    <citation type="journal article" date="2021" name="PeerJ">
        <title>Extensive microbial diversity within the chicken gut microbiome revealed by metagenomics and culture.</title>
        <authorList>
            <person name="Gilroy R."/>
            <person name="Ravi A."/>
            <person name="Getino M."/>
            <person name="Pursley I."/>
            <person name="Horton D.L."/>
            <person name="Alikhan N.F."/>
            <person name="Baker D."/>
            <person name="Gharbi K."/>
            <person name="Hall N."/>
            <person name="Watson M."/>
            <person name="Adriaenssens E.M."/>
            <person name="Foster-Nyarko E."/>
            <person name="Jarju S."/>
            <person name="Secka A."/>
            <person name="Antonio M."/>
            <person name="Oren A."/>
            <person name="Chaudhuri R.R."/>
            <person name="La Ragione R."/>
            <person name="Hildebrand F."/>
            <person name="Pallen M.J."/>
        </authorList>
    </citation>
    <scope>NUCLEOTIDE SEQUENCE</scope>
    <source>
        <strain evidence="2">10192</strain>
    </source>
</reference>